<dbReference type="SUPFAM" id="SSF53067">
    <property type="entry name" value="Actin-like ATPase domain"/>
    <property type="match status" value="1"/>
</dbReference>
<evidence type="ECO:0000313" key="2">
    <source>
        <dbReference type="Proteomes" id="UP001595640"/>
    </source>
</evidence>
<dbReference type="Gene3D" id="3.30.420.310">
    <property type="entry name" value="2-keto-3-deoxy-galactonokinase, C-terminal domain"/>
    <property type="match status" value="1"/>
</dbReference>
<name>A0ABV7LZ26_9GAMM</name>
<dbReference type="InterPro" id="IPR042258">
    <property type="entry name" value="DGOK_N"/>
</dbReference>
<keyword evidence="2" id="KW-1185">Reference proteome</keyword>
<dbReference type="InterPro" id="IPR043129">
    <property type="entry name" value="ATPase_NBD"/>
</dbReference>
<dbReference type="CDD" id="cd24012">
    <property type="entry name" value="ASKHA_NBD_KDGal-kinase"/>
    <property type="match status" value="1"/>
</dbReference>
<dbReference type="Proteomes" id="UP001595640">
    <property type="component" value="Unassembled WGS sequence"/>
</dbReference>
<organism evidence="1 2">
    <name type="scientific">Modicisalibacter luteus</name>
    <dbReference type="NCBI Taxonomy" id="453962"/>
    <lineage>
        <taxon>Bacteria</taxon>
        <taxon>Pseudomonadati</taxon>
        <taxon>Pseudomonadota</taxon>
        <taxon>Gammaproteobacteria</taxon>
        <taxon>Oceanospirillales</taxon>
        <taxon>Halomonadaceae</taxon>
        <taxon>Modicisalibacter</taxon>
    </lineage>
</organism>
<dbReference type="InterPro" id="IPR007729">
    <property type="entry name" value="DGOK"/>
</dbReference>
<evidence type="ECO:0000313" key="1">
    <source>
        <dbReference type="EMBL" id="MFC3291709.1"/>
    </source>
</evidence>
<sequence>MTSSKLIAIDWGTSNFRAFLVDRNSGEVLDSRRSDAGLRSLSSAEFPHYCAAQVGEWREEGRVPVYLAGMVGSKRGWSEAPQLDLPIDADTLAGHVVAALGLENAWIVPGVKVVRPDHVDVMRGEEIQAFGALSIANTREALCCLPGTHSKWVRLEEGRLVDFVTAMTGELYHVVRFHTLPGEPARESAEFDASAFHQGLEAAAHPAGLLHALFEARSRHLYAGLAGEQVGSFISGVMIGSEVRTQRSLHPEAGRVILVGSSALNGLYRLAMQKAGFEDILEVDSDRATLAGLVALAENHC</sequence>
<dbReference type="InterPro" id="IPR042257">
    <property type="entry name" value="DGOK_C"/>
</dbReference>
<proteinExistence type="predicted"/>
<protein>
    <submittedName>
        <fullName evidence="1">2-dehydro-3-deoxygalactonokinase</fullName>
    </submittedName>
</protein>
<reference evidence="2" key="1">
    <citation type="journal article" date="2019" name="Int. J. Syst. Evol. Microbiol.">
        <title>The Global Catalogue of Microorganisms (GCM) 10K type strain sequencing project: providing services to taxonomists for standard genome sequencing and annotation.</title>
        <authorList>
            <consortium name="The Broad Institute Genomics Platform"/>
            <consortium name="The Broad Institute Genome Sequencing Center for Infectious Disease"/>
            <person name="Wu L."/>
            <person name="Ma J."/>
        </authorList>
    </citation>
    <scope>NUCLEOTIDE SEQUENCE [LARGE SCALE GENOMIC DNA]</scope>
    <source>
        <strain evidence="2">KCTC 12847</strain>
    </source>
</reference>
<dbReference type="Gene3D" id="3.30.420.300">
    <property type="entry name" value="2-keto-3-deoxy-galactonokinase, substrate binding domain"/>
    <property type="match status" value="1"/>
</dbReference>
<accession>A0ABV7LZ26</accession>
<gene>
    <name evidence="1" type="ORF">ACFOEI_06475</name>
</gene>
<comment type="caution">
    <text evidence="1">The sequence shown here is derived from an EMBL/GenBank/DDBJ whole genome shotgun (WGS) entry which is preliminary data.</text>
</comment>
<dbReference type="RefSeq" id="WP_019017152.1">
    <property type="nucleotide sequence ID" value="NZ_BMXD01000003.1"/>
</dbReference>
<dbReference type="Pfam" id="PF05035">
    <property type="entry name" value="DGOK"/>
    <property type="match status" value="1"/>
</dbReference>
<dbReference type="EMBL" id="JBHRUH010000012">
    <property type="protein sequence ID" value="MFC3291709.1"/>
    <property type="molecule type" value="Genomic_DNA"/>
</dbReference>